<evidence type="ECO:0000313" key="1">
    <source>
        <dbReference type="EMBL" id="AKB55070.1"/>
    </source>
</evidence>
<evidence type="ECO:0000313" key="2">
    <source>
        <dbReference type="Proteomes" id="UP000033033"/>
    </source>
</evidence>
<dbReference type="Gene3D" id="1.20.1110.10">
    <property type="entry name" value="Calcium-transporting ATPase, transmembrane domain"/>
    <property type="match status" value="1"/>
</dbReference>
<keyword evidence="2" id="KW-1185">Reference proteome</keyword>
<gene>
    <name evidence="1" type="ORF">MSBRM_2072</name>
</gene>
<reference evidence="1 2" key="1">
    <citation type="submission" date="2014-07" db="EMBL/GenBank/DDBJ databases">
        <title>Methanogenic archaea and the global carbon cycle.</title>
        <authorList>
            <person name="Henriksen J.R."/>
            <person name="Luke J."/>
            <person name="Reinhart S."/>
            <person name="Benedict M.N."/>
            <person name="Youngblut N.D."/>
            <person name="Metcalf M.E."/>
            <person name="Whitaker R.J."/>
            <person name="Metcalf W.W."/>
        </authorList>
    </citation>
    <scope>NUCLEOTIDE SEQUENCE [LARGE SCALE GENOMIC DNA]</scope>
    <source>
        <strain evidence="1 2">MS</strain>
    </source>
</reference>
<dbReference type="HOGENOM" id="CLU_3163080_0_0_2"/>
<dbReference type="STRING" id="1434108.MSBRM_2072"/>
<sequence length="47" mass="5025">MNTSVTRGHGEMIVTTTGMGTEMGNIADLLNKTEAAKKHPYKSSSID</sequence>
<dbReference type="AlphaFoldDB" id="A0A0E3QUJ2"/>
<name>A0A0E3QUJ2_METBA</name>
<dbReference type="KEGG" id="mby:MSBRM_2072"/>
<protein>
    <submittedName>
        <fullName evidence="1">Cation-transporting P-type ATPase</fullName>
    </submittedName>
</protein>
<dbReference type="EMBL" id="CP009528">
    <property type="protein sequence ID" value="AKB55070.1"/>
    <property type="molecule type" value="Genomic_DNA"/>
</dbReference>
<organism evidence="1 2">
    <name type="scientific">Methanosarcina barkeri MS</name>
    <dbReference type="NCBI Taxonomy" id="1434108"/>
    <lineage>
        <taxon>Archaea</taxon>
        <taxon>Methanobacteriati</taxon>
        <taxon>Methanobacteriota</taxon>
        <taxon>Stenosarchaea group</taxon>
        <taxon>Methanomicrobia</taxon>
        <taxon>Methanosarcinales</taxon>
        <taxon>Methanosarcinaceae</taxon>
        <taxon>Methanosarcina</taxon>
    </lineage>
</organism>
<dbReference type="PATRIC" id="fig|1434108.4.peg.2639"/>
<proteinExistence type="predicted"/>
<accession>A0A0E3QUJ2</accession>
<dbReference type="Proteomes" id="UP000033033">
    <property type="component" value="Chromosome"/>
</dbReference>